<proteinExistence type="predicted"/>
<sequence>MEYDEPLSPKEGVLFSRFSDPGNVHVLERSIPPGAHSVGVIVDTMYEVFAIALGLGSNPGLAQLNQMVIDLLRQRREQSKTMASRSNDVGYRRSRIPKAFLPRPIFS</sequence>
<dbReference type="GeneID" id="6804814"/>
<organism evidence="1 2">
    <name type="scientific">Feldmannia species virus</name>
    <dbReference type="NCBI Taxonomy" id="39420"/>
    <lineage>
        <taxon>Viruses</taxon>
        <taxon>Varidnaviria</taxon>
        <taxon>Bamfordvirae</taxon>
        <taxon>Nucleocytoviricota</taxon>
        <taxon>Megaviricetes</taxon>
        <taxon>Algavirales</taxon>
        <taxon>Phycodnaviridae</taxon>
        <taxon>Phaeovirus</taxon>
        <taxon>Phaeovirus feldmanniae</taxon>
    </lineage>
</organism>
<evidence type="ECO:0000313" key="1">
    <source>
        <dbReference type="EMBL" id="ACH46783.1"/>
    </source>
</evidence>
<keyword evidence="2" id="KW-1185">Reference proteome</keyword>
<protein>
    <submittedName>
        <fullName evidence="1">Uncharacterized protein</fullName>
    </submittedName>
</protein>
<accession>B5LWC0</accession>
<dbReference type="KEGG" id="vg:6804814"/>
<dbReference type="RefSeq" id="YP_002154653.1">
    <property type="nucleotide sequence ID" value="NC_011183.1"/>
</dbReference>
<dbReference type="EMBL" id="EU916176">
    <property type="protein sequence ID" value="ACH46783.1"/>
    <property type="molecule type" value="Genomic_DNA"/>
</dbReference>
<reference evidence="1 2" key="1">
    <citation type="journal article" date="2009" name="Virology">
        <title>Genomic analysis of the smallest giant virus--Feldmannia sp. virus 158.</title>
        <authorList>
            <person name="Schroeder D.C."/>
            <person name="Park Y."/>
            <person name="Yoon H.M."/>
            <person name="Lee Y.S."/>
            <person name="Kang S.W."/>
            <person name="Meints R.H."/>
            <person name="Ivey R.G."/>
            <person name="Choi T.J."/>
        </authorList>
    </citation>
    <scope>NUCLEOTIDE SEQUENCE [LARGE SCALE GENOMIC DNA]</scope>
    <source>
        <strain evidence="1">FsV-158</strain>
    </source>
</reference>
<evidence type="ECO:0000313" key="2">
    <source>
        <dbReference type="Proteomes" id="UP000204092"/>
    </source>
</evidence>
<name>B5LWC0_9PHYC</name>
<dbReference type="Proteomes" id="UP000204092">
    <property type="component" value="Segment"/>
</dbReference>